<dbReference type="SUPFAM" id="SSF49899">
    <property type="entry name" value="Concanavalin A-like lectins/glucanases"/>
    <property type="match status" value="1"/>
</dbReference>
<organism evidence="4 5">
    <name type="scientific">Gnathostoma spinigerum</name>
    <dbReference type="NCBI Taxonomy" id="75299"/>
    <lineage>
        <taxon>Eukaryota</taxon>
        <taxon>Metazoa</taxon>
        <taxon>Ecdysozoa</taxon>
        <taxon>Nematoda</taxon>
        <taxon>Chromadorea</taxon>
        <taxon>Rhabditida</taxon>
        <taxon>Spirurina</taxon>
        <taxon>Gnathostomatomorpha</taxon>
        <taxon>Gnathostomatoidea</taxon>
        <taxon>Gnathostomatidae</taxon>
        <taxon>Gnathostoma</taxon>
    </lineage>
</organism>
<dbReference type="GO" id="GO:0030246">
    <property type="term" value="F:carbohydrate binding"/>
    <property type="evidence" value="ECO:0007669"/>
    <property type="project" value="UniProtKB-UniRule"/>
</dbReference>
<keyword evidence="5" id="KW-1185">Reference proteome</keyword>
<dbReference type="PANTHER" id="PTHR11346:SF176">
    <property type="entry name" value="32 KDA BETA-GALACTOSIDE-BINDING LECTIN LEC-3"/>
    <property type="match status" value="1"/>
</dbReference>
<dbReference type="SMART" id="SM00908">
    <property type="entry name" value="Gal-bind_lectin"/>
    <property type="match status" value="1"/>
</dbReference>
<evidence type="ECO:0000256" key="2">
    <source>
        <dbReference type="RuleBase" id="RU102079"/>
    </source>
</evidence>
<dbReference type="InterPro" id="IPR044156">
    <property type="entry name" value="Galectin-like"/>
</dbReference>
<evidence type="ECO:0000259" key="3">
    <source>
        <dbReference type="PROSITE" id="PS51304"/>
    </source>
</evidence>
<evidence type="ECO:0000313" key="5">
    <source>
        <dbReference type="Proteomes" id="UP001608902"/>
    </source>
</evidence>
<dbReference type="PROSITE" id="PS51304">
    <property type="entry name" value="GALECTIN"/>
    <property type="match status" value="1"/>
</dbReference>
<comment type="caution">
    <text evidence="4">The sequence shown here is derived from an EMBL/GenBank/DDBJ whole genome shotgun (WGS) entry which is preliminary data.</text>
</comment>
<evidence type="ECO:0000313" key="4">
    <source>
        <dbReference type="EMBL" id="MFH4984280.1"/>
    </source>
</evidence>
<dbReference type="Pfam" id="PF00337">
    <property type="entry name" value="Gal-bind_lectin"/>
    <property type="match status" value="1"/>
</dbReference>
<reference evidence="4 5" key="1">
    <citation type="submission" date="2024-08" db="EMBL/GenBank/DDBJ databases">
        <title>Gnathostoma spinigerum genome.</title>
        <authorList>
            <person name="Gonzalez-Bertolin B."/>
            <person name="Monzon S."/>
            <person name="Zaballos A."/>
            <person name="Jimenez P."/>
            <person name="Dekumyoy P."/>
            <person name="Varona S."/>
            <person name="Cuesta I."/>
            <person name="Sumanam S."/>
            <person name="Adisakwattana P."/>
            <person name="Gasser R.B."/>
            <person name="Hernandez-Gonzalez A."/>
            <person name="Young N.D."/>
            <person name="Perteguer M.J."/>
        </authorList>
    </citation>
    <scope>NUCLEOTIDE SEQUENCE [LARGE SCALE GENOMIC DNA]</scope>
    <source>
        <strain evidence="4">AL3</strain>
        <tissue evidence="4">Liver</tissue>
    </source>
</reference>
<evidence type="ECO:0000256" key="1">
    <source>
        <dbReference type="ARBA" id="ARBA00022734"/>
    </source>
</evidence>
<dbReference type="AlphaFoldDB" id="A0ABD6EXU9"/>
<dbReference type="InterPro" id="IPR013320">
    <property type="entry name" value="ConA-like_dom_sf"/>
</dbReference>
<sequence length="150" mass="17097">MEPMEHMKPIHRPQLPCRIPLSHQIPSGSKLFITATPKMNAERFAVNFLSPTEHFLHIRVDFEGGMGKGHVVRNSTVNGQWQNEERQVSSFPFKRGITFDMVITLNPAEVLVEVNGAFLLKFVPRINVPLQKVNAIEIRGDLTVQRILFQ</sequence>
<dbReference type="PANTHER" id="PTHR11346">
    <property type="entry name" value="GALECTIN"/>
    <property type="match status" value="1"/>
</dbReference>
<dbReference type="Proteomes" id="UP001608902">
    <property type="component" value="Unassembled WGS sequence"/>
</dbReference>
<dbReference type="Gene3D" id="2.60.120.200">
    <property type="match status" value="1"/>
</dbReference>
<dbReference type="CDD" id="cd00070">
    <property type="entry name" value="GLECT"/>
    <property type="match status" value="1"/>
</dbReference>
<keyword evidence="1 2" id="KW-0430">Lectin</keyword>
<protein>
    <recommendedName>
        <fullName evidence="2">Galectin</fullName>
    </recommendedName>
</protein>
<gene>
    <name evidence="4" type="ORF">AB6A40_010989</name>
</gene>
<name>A0ABD6EXU9_9BILA</name>
<feature type="domain" description="Galectin" evidence="3">
    <location>
        <begin position="17"/>
        <end position="150"/>
    </location>
</feature>
<proteinExistence type="predicted"/>
<dbReference type="InterPro" id="IPR001079">
    <property type="entry name" value="Galectin_CRD"/>
</dbReference>
<dbReference type="SMART" id="SM00276">
    <property type="entry name" value="GLECT"/>
    <property type="match status" value="1"/>
</dbReference>
<dbReference type="EMBL" id="JBGFUD010016328">
    <property type="protein sequence ID" value="MFH4984280.1"/>
    <property type="molecule type" value="Genomic_DNA"/>
</dbReference>
<accession>A0ABD6EXU9</accession>